<comment type="caution">
    <text evidence="3">The sequence shown here is derived from an EMBL/GenBank/DDBJ whole genome shotgun (WGS) entry which is preliminary data.</text>
</comment>
<organism evidence="3 4">
    <name type="scientific">Aureobasidium uvarum</name>
    <dbReference type="NCBI Taxonomy" id="2773716"/>
    <lineage>
        <taxon>Eukaryota</taxon>
        <taxon>Fungi</taxon>
        <taxon>Dikarya</taxon>
        <taxon>Ascomycota</taxon>
        <taxon>Pezizomycotina</taxon>
        <taxon>Dothideomycetes</taxon>
        <taxon>Dothideomycetidae</taxon>
        <taxon>Dothideales</taxon>
        <taxon>Saccotheciaceae</taxon>
        <taxon>Aureobasidium</taxon>
    </lineage>
</organism>
<dbReference type="InterPro" id="IPR002733">
    <property type="entry name" value="AMMECR1_domain"/>
</dbReference>
<proteinExistence type="predicted"/>
<feature type="region of interest" description="Disordered" evidence="1">
    <location>
        <begin position="34"/>
        <end position="108"/>
    </location>
</feature>
<dbReference type="Pfam" id="PF01871">
    <property type="entry name" value="AMMECR1"/>
    <property type="match status" value="1"/>
</dbReference>
<dbReference type="Gene3D" id="3.30.700.20">
    <property type="entry name" value="Hypothetical protein ph0010, domain 1"/>
    <property type="match status" value="1"/>
</dbReference>
<dbReference type="NCBIfam" id="TIGR00296">
    <property type="entry name" value="TIGR00296 family protein"/>
    <property type="match status" value="1"/>
</dbReference>
<dbReference type="OrthoDB" id="24630at2759"/>
<dbReference type="PROSITE" id="PS51112">
    <property type="entry name" value="AMMECR1"/>
    <property type="match status" value="1"/>
</dbReference>
<dbReference type="InterPro" id="IPR027485">
    <property type="entry name" value="AMMECR1_N"/>
</dbReference>
<feature type="domain" description="AMMECR1" evidence="2">
    <location>
        <begin position="70"/>
        <end position="274"/>
    </location>
</feature>
<dbReference type="InterPro" id="IPR023473">
    <property type="entry name" value="AMMECR1"/>
</dbReference>
<sequence length="279" mass="30848">MATKAHCAYCFESLVASFEGRQPLSLSQVEQLWTEQPGREEEDAATNLDGEDDETEPNTSRVPAISRLLNSDTPTSNSSSSSLTSRSTSTQASTSSSRTSLSSRSNISPSDSYPLFVTWNTISPRSGQKSLRGCIGTFAPQLLEKGLADYALTSAFEDSRFPPIASSQLPQLQCCVTLLTNFSNPSRDIMAWEVGKHGIRISFSYHGRKLGATYLPDVAREQGWTKEEALVSLMRKAGWSGRKDEWRKVASSMELVTYEGKKVDLEYAEFKEWSDKVKA</sequence>
<evidence type="ECO:0000259" key="2">
    <source>
        <dbReference type="PROSITE" id="PS51112"/>
    </source>
</evidence>
<accession>A0A9N8KEG2</accession>
<gene>
    <name evidence="3" type="ORF">AWRI4620_LOCUS858</name>
</gene>
<dbReference type="PANTHER" id="PTHR13016:SF0">
    <property type="entry name" value="AMME SYNDROME CANDIDATE GENE 1 PROTEIN"/>
    <property type="match status" value="1"/>
</dbReference>
<evidence type="ECO:0000313" key="3">
    <source>
        <dbReference type="EMBL" id="CAD0106603.1"/>
    </source>
</evidence>
<keyword evidence="4" id="KW-1185">Reference proteome</keyword>
<dbReference type="AlphaFoldDB" id="A0A9N8KEG2"/>
<name>A0A9N8KEG2_9PEZI</name>
<feature type="compositionally biased region" description="Low complexity" evidence="1">
    <location>
        <begin position="71"/>
        <end position="108"/>
    </location>
</feature>
<evidence type="ECO:0000256" key="1">
    <source>
        <dbReference type="SAM" id="MobiDB-lite"/>
    </source>
</evidence>
<dbReference type="SUPFAM" id="SSF143447">
    <property type="entry name" value="AMMECR1-like"/>
    <property type="match status" value="1"/>
</dbReference>
<evidence type="ECO:0000313" key="4">
    <source>
        <dbReference type="Proteomes" id="UP000745764"/>
    </source>
</evidence>
<dbReference type="EMBL" id="CAINUL010000001">
    <property type="protein sequence ID" value="CAD0106603.1"/>
    <property type="molecule type" value="Genomic_DNA"/>
</dbReference>
<dbReference type="PANTHER" id="PTHR13016">
    <property type="entry name" value="AMMECR1 HOMOLOG"/>
    <property type="match status" value="1"/>
</dbReference>
<protein>
    <recommendedName>
        <fullName evidence="2">AMMECR1 domain-containing protein</fullName>
    </recommendedName>
</protein>
<dbReference type="Proteomes" id="UP000745764">
    <property type="component" value="Unassembled WGS sequence"/>
</dbReference>
<feature type="compositionally biased region" description="Acidic residues" evidence="1">
    <location>
        <begin position="40"/>
        <end position="56"/>
    </location>
</feature>
<reference evidence="3" key="1">
    <citation type="submission" date="2020-06" db="EMBL/GenBank/DDBJ databases">
        <authorList>
            <person name="Onetto C."/>
        </authorList>
    </citation>
    <scope>NUCLEOTIDE SEQUENCE</scope>
</reference>
<dbReference type="InterPro" id="IPR036071">
    <property type="entry name" value="AMMECR1_dom_sf"/>
</dbReference>